<accession>C5MIT1</accession>
<evidence type="ECO:0000256" key="5">
    <source>
        <dbReference type="ARBA" id="ARBA00022553"/>
    </source>
</evidence>
<evidence type="ECO:0000256" key="12">
    <source>
        <dbReference type="ARBA" id="ARBA00048679"/>
    </source>
</evidence>
<dbReference type="eggNOG" id="KOG0588">
    <property type="taxonomic scope" value="Eukaryota"/>
</dbReference>
<feature type="compositionally biased region" description="Basic and acidic residues" evidence="14">
    <location>
        <begin position="1252"/>
        <end position="1261"/>
    </location>
</feature>
<dbReference type="InterPro" id="IPR008271">
    <property type="entry name" value="Ser/Thr_kinase_AS"/>
</dbReference>
<dbReference type="InterPro" id="IPR031850">
    <property type="entry name" value="Fungal_KA1_dom"/>
</dbReference>
<feature type="compositionally biased region" description="Polar residues" evidence="14">
    <location>
        <begin position="1156"/>
        <end position="1170"/>
    </location>
</feature>
<dbReference type="PROSITE" id="PS00108">
    <property type="entry name" value="PROTEIN_KINASE_ST"/>
    <property type="match status" value="1"/>
</dbReference>
<dbReference type="Proteomes" id="UP000002037">
    <property type="component" value="Unassembled WGS sequence"/>
</dbReference>
<dbReference type="EMBL" id="GG692405">
    <property type="protein sequence ID" value="EER30190.1"/>
    <property type="molecule type" value="Genomic_DNA"/>
</dbReference>
<feature type="compositionally biased region" description="Low complexity" evidence="14">
    <location>
        <begin position="729"/>
        <end position="740"/>
    </location>
</feature>
<dbReference type="GO" id="GO:0001558">
    <property type="term" value="P:regulation of cell growth"/>
    <property type="evidence" value="ECO:0007669"/>
    <property type="project" value="UniProtKB-ARBA"/>
</dbReference>
<feature type="compositionally biased region" description="Polar residues" evidence="14">
    <location>
        <begin position="549"/>
        <end position="559"/>
    </location>
</feature>
<dbReference type="Gene3D" id="1.10.510.10">
    <property type="entry name" value="Transferase(Phosphotransferase) domain 1"/>
    <property type="match status" value="1"/>
</dbReference>
<dbReference type="KEGG" id="ctp:CTRG_05974"/>
<name>C5MIT1_CANTT</name>
<sequence length="1456" mass="162780">MSTVAHKKSTHQFESYLPPPDYPSSINVDKVVQSVTNATKRLSQISTNTTNSNKKRKSQNKIGPWKLGRTLGRGSTGRVRLAKNTNTGQLAAVKIVPKSNFKKLENPKYKRKNDDATRLPYGIEREIIIMKLISHPNIMGLYDVWENKNDLYLILEYIEGGELFDYLIKKGKLQEFEAINYFKQIINGINYLHQFNICHRDLKPENLLLDFNKNIKVADFGMAALEVKEKLLETSCGSPHYASPEIVAGKNYHGAPSDIWSCGIILFALLTGHLPFDDENIRKLLLKVQSGKFNMPSDLSFEAKDLITKMLKVNPDERITIDAILTHPLLTKYPEPPISYASTTTLDIHNIDIKPIESVEKIDKEILKNLSVLFHNCNENTIISHLLSPNRCAEKMFYYLLMKYRNEHLSNSNSFISINDLESAKSIPRSTSYVKTIVTDHITGEMHTTVKKEKVTNSASIYSNKSLLKKSTSAKGNVLSNITNRPNTPKQYKASTSITKKKMLHQNNQITSKSRSGSSRSLKSTASSTRRAHSTSPTNDANKVPELPKTNTNSITVKEQTLKRDVEQQKKTKRNLTGTFGNKSLLNFQMICEEVFDNEKENSKPKTLAPSLAPSRNSSTKRAESALARKERELAEQVRQRNEARELKLKQEEEAKRELEREKKRIAEEKMRLAEEERKLEEKQRLQEQQRSAIERLKKRQSAHDFEGLVANSHRRSVTDDFAPPSGISLLDPRSSPLSRARTLGSPNLNRSNVSIDDNASKVLHKLGIDVAPSPKKFSSNFKTSTSKNLSAFLAPTVSRTFSSQLKTSSSKNLASYLNAPTADDGESLIMDDNETILKEDDLTIDKFNEIESLKSAPSLSRRQSTQSSYYKSMLNDIDETKPSQAPSHVPSFVKEKQEEDESAYDNISLIPNPRFSRFSFGGLLGNNTVANEEGDWTIMNNTINNSNTVVRRTHNKSSTVLGLGIKVRGTTTIHEDEEDGEGEKPFISVPTSEEDEEDANTPGNRKYQVRGSGNYDFDGEQSDASTADTEYSYTPSAAHLETSHNTTHLLDNEFSDFELISSRVADIGKINTQKPSYVDSKETLIKSHSSGDEQATLEGNNSRIDEQQQGPVLVDEEEQEQQQEEEVDDDDEPCADNVNDGNSNEDARSSFVAEAQSSNYSLVEMTSESPVGGGFNEPSFSHDMKKSRHSTGIFSTTIPRSPLLPLSGENDDQQDGKKGQDELDVGSDAQKKRVSIADTKMLISSPVQDTFDNKPKESSLFRRLSLNPKRAAPKAPGTPVLAQQPNPPVSTTPGSPNKGHNRFSRISLGSKHVLQTEDKTPKSSNWFKKFFHSLAGGSSDGDDAKVTSRDIKMIDSTLTASQLIRVIKNQLELKKIEGSISKVTIDEEFGLITGVIPSKFSSGRKLKFKIEVIDLINSSTLHLIRIKGNDKGFQNLVNIVTYIIKQEEQANNSTR</sequence>
<feature type="region of interest" description="Disordered" evidence="14">
    <location>
        <begin position="717"/>
        <end position="747"/>
    </location>
</feature>
<dbReference type="STRING" id="294747.C5MIT1"/>
<organism evidence="16 17">
    <name type="scientific">Candida tropicalis (strain ATCC MYA-3404 / T1)</name>
    <name type="common">Yeast</name>
    <dbReference type="NCBI Taxonomy" id="294747"/>
    <lineage>
        <taxon>Eukaryota</taxon>
        <taxon>Fungi</taxon>
        <taxon>Dikarya</taxon>
        <taxon>Ascomycota</taxon>
        <taxon>Saccharomycotina</taxon>
        <taxon>Pichiomycetes</taxon>
        <taxon>Debaryomycetaceae</taxon>
        <taxon>Candida/Lodderomyces clade</taxon>
        <taxon>Candida</taxon>
    </lineage>
</organism>
<feature type="compositionally biased region" description="Basic and acidic residues" evidence="14">
    <location>
        <begin position="621"/>
        <end position="641"/>
    </location>
</feature>
<dbReference type="CDD" id="cd14081">
    <property type="entry name" value="STKc_BRSK1_2"/>
    <property type="match status" value="1"/>
</dbReference>
<feature type="region of interest" description="Disordered" evidence="14">
    <location>
        <begin position="42"/>
        <end position="76"/>
    </location>
</feature>
<dbReference type="GeneID" id="8298544"/>
<feature type="domain" description="Protein kinase" evidence="15">
    <location>
        <begin position="65"/>
        <end position="330"/>
    </location>
</feature>
<dbReference type="Pfam" id="PF00069">
    <property type="entry name" value="Pkinase"/>
    <property type="match status" value="1"/>
</dbReference>
<feature type="region of interest" description="Disordered" evidence="14">
    <location>
        <begin position="1087"/>
        <end position="1318"/>
    </location>
</feature>
<feature type="compositionally biased region" description="Low complexity" evidence="14">
    <location>
        <begin position="512"/>
        <end position="538"/>
    </location>
</feature>
<evidence type="ECO:0000256" key="11">
    <source>
        <dbReference type="ARBA" id="ARBA00047899"/>
    </source>
</evidence>
<feature type="region of interest" description="Disordered" evidence="14">
    <location>
        <begin position="972"/>
        <end position="1034"/>
    </location>
</feature>
<keyword evidence="9 13" id="KW-0067">ATP-binding</keyword>
<dbReference type="VEuPathDB" id="FungiDB:CTRG_05974"/>
<evidence type="ECO:0000313" key="17">
    <source>
        <dbReference type="Proteomes" id="UP000002037"/>
    </source>
</evidence>
<dbReference type="PANTHER" id="PTHR24346:SF110">
    <property type="entry name" value="NON-SPECIFIC SERINE_THREONINE PROTEIN KINASE"/>
    <property type="match status" value="1"/>
</dbReference>
<evidence type="ECO:0000256" key="7">
    <source>
        <dbReference type="ARBA" id="ARBA00022741"/>
    </source>
</evidence>
<feature type="region of interest" description="Disordered" evidence="14">
    <location>
        <begin position="599"/>
        <end position="641"/>
    </location>
</feature>
<feature type="compositionally biased region" description="Polar residues" evidence="14">
    <location>
        <begin position="473"/>
        <end position="498"/>
    </location>
</feature>
<dbReference type="PROSITE" id="PS50011">
    <property type="entry name" value="PROTEIN_KINASE_DOM"/>
    <property type="match status" value="1"/>
</dbReference>
<comment type="similarity">
    <text evidence="2">Belongs to the protein kinase superfamily. CAMK Ser/Thr protein kinase family. NIM1 subfamily.</text>
</comment>
<dbReference type="OrthoDB" id="504170at2759"/>
<gene>
    <name evidence="16" type="ORF">CTRG_05974</name>
</gene>
<keyword evidence="10" id="KW-0175">Coiled coil</keyword>
<keyword evidence="6" id="KW-0808">Transferase</keyword>
<dbReference type="EC" id="2.7.11.1" evidence="3"/>
<evidence type="ECO:0000256" key="9">
    <source>
        <dbReference type="ARBA" id="ARBA00022840"/>
    </source>
</evidence>
<feature type="compositionally biased region" description="Polar residues" evidence="14">
    <location>
        <begin position="1023"/>
        <end position="1034"/>
    </location>
</feature>
<feature type="compositionally biased region" description="Polar residues" evidence="14">
    <location>
        <begin position="1098"/>
        <end position="1111"/>
    </location>
</feature>
<feature type="region of interest" description="Disordered" evidence="14">
    <location>
        <begin position="473"/>
        <end position="578"/>
    </location>
</feature>
<comment type="catalytic activity">
    <reaction evidence="11">
        <text>L-threonyl-[protein] + ATP = O-phospho-L-threonyl-[protein] + ADP + H(+)</text>
        <dbReference type="Rhea" id="RHEA:46608"/>
        <dbReference type="Rhea" id="RHEA-COMP:11060"/>
        <dbReference type="Rhea" id="RHEA-COMP:11605"/>
        <dbReference type="ChEBI" id="CHEBI:15378"/>
        <dbReference type="ChEBI" id="CHEBI:30013"/>
        <dbReference type="ChEBI" id="CHEBI:30616"/>
        <dbReference type="ChEBI" id="CHEBI:61977"/>
        <dbReference type="ChEBI" id="CHEBI:456216"/>
        <dbReference type="EC" id="2.7.11.1"/>
    </reaction>
</comment>
<evidence type="ECO:0000256" key="6">
    <source>
        <dbReference type="ARBA" id="ARBA00022679"/>
    </source>
</evidence>
<evidence type="ECO:0000256" key="2">
    <source>
        <dbReference type="ARBA" id="ARBA00010791"/>
    </source>
</evidence>
<dbReference type="GO" id="GO:0060258">
    <property type="term" value="P:negative regulation of filamentous growth"/>
    <property type="evidence" value="ECO:0007669"/>
    <property type="project" value="UniProtKB-ARBA"/>
</dbReference>
<evidence type="ECO:0000256" key="14">
    <source>
        <dbReference type="SAM" id="MobiDB-lite"/>
    </source>
</evidence>
<evidence type="ECO:0000259" key="15">
    <source>
        <dbReference type="PROSITE" id="PS50011"/>
    </source>
</evidence>
<dbReference type="GO" id="GO:0035556">
    <property type="term" value="P:intracellular signal transduction"/>
    <property type="evidence" value="ECO:0007669"/>
    <property type="project" value="TreeGrafter"/>
</dbReference>
<dbReference type="SMART" id="SM00220">
    <property type="entry name" value="S_TKc"/>
    <property type="match status" value="1"/>
</dbReference>
<feature type="compositionally biased region" description="Polar residues" evidence="14">
    <location>
        <begin position="1191"/>
        <end position="1200"/>
    </location>
</feature>
<dbReference type="PANTHER" id="PTHR24346">
    <property type="entry name" value="MAP/MICROTUBULE AFFINITY-REGULATING KINASE"/>
    <property type="match status" value="1"/>
</dbReference>
<comment type="catalytic activity">
    <reaction evidence="12">
        <text>L-seryl-[protein] + ATP = O-phospho-L-seryl-[protein] + ADP + H(+)</text>
        <dbReference type="Rhea" id="RHEA:17989"/>
        <dbReference type="Rhea" id="RHEA-COMP:9863"/>
        <dbReference type="Rhea" id="RHEA-COMP:11604"/>
        <dbReference type="ChEBI" id="CHEBI:15378"/>
        <dbReference type="ChEBI" id="CHEBI:29999"/>
        <dbReference type="ChEBI" id="CHEBI:30616"/>
        <dbReference type="ChEBI" id="CHEBI:83421"/>
        <dbReference type="ChEBI" id="CHEBI:456216"/>
        <dbReference type="EC" id="2.7.11.1"/>
    </reaction>
</comment>
<feature type="compositionally biased region" description="Basic and acidic residues" evidence="14">
    <location>
        <begin position="560"/>
        <end position="570"/>
    </location>
</feature>
<evidence type="ECO:0000256" key="10">
    <source>
        <dbReference type="ARBA" id="ARBA00023054"/>
    </source>
</evidence>
<dbReference type="PROSITE" id="PS00107">
    <property type="entry name" value="PROTEIN_KINASE_ATP"/>
    <property type="match status" value="1"/>
</dbReference>
<dbReference type="Pfam" id="PF16797">
    <property type="entry name" value="Fungal_KA1"/>
    <property type="match status" value="1"/>
</dbReference>
<evidence type="ECO:0000256" key="1">
    <source>
        <dbReference type="ARBA" id="ARBA00004266"/>
    </source>
</evidence>
<proteinExistence type="inferred from homology"/>
<feature type="compositionally biased region" description="Acidic residues" evidence="14">
    <location>
        <begin position="1115"/>
        <end position="1135"/>
    </location>
</feature>
<dbReference type="FunFam" id="1.10.510.10:FF:000394">
    <property type="entry name" value="Serine/threonine-protein kinase HSL1"/>
    <property type="match status" value="1"/>
</dbReference>
<feature type="compositionally biased region" description="Polar residues" evidence="14">
    <location>
        <begin position="42"/>
        <end position="52"/>
    </location>
</feature>
<dbReference type="HOGENOM" id="CLU_003363_1_0_1"/>
<evidence type="ECO:0000256" key="8">
    <source>
        <dbReference type="ARBA" id="ARBA00022777"/>
    </source>
</evidence>
<dbReference type="InterPro" id="IPR011009">
    <property type="entry name" value="Kinase-like_dom_sf"/>
</dbReference>
<keyword evidence="5" id="KW-0597">Phosphoprotein</keyword>
<feature type="region of interest" description="Disordered" evidence="14">
    <location>
        <begin position="879"/>
        <end position="901"/>
    </location>
</feature>
<feature type="binding site" evidence="13">
    <location>
        <position position="94"/>
    </location>
    <ligand>
        <name>ATP</name>
        <dbReference type="ChEBI" id="CHEBI:30616"/>
    </ligand>
</feature>
<protein>
    <recommendedName>
        <fullName evidence="3">non-specific serine/threonine protein kinase</fullName>
        <ecNumber evidence="3">2.7.11.1</ecNumber>
    </recommendedName>
</protein>
<dbReference type="GO" id="GO:0004674">
    <property type="term" value="F:protein serine/threonine kinase activity"/>
    <property type="evidence" value="ECO:0007669"/>
    <property type="project" value="UniProtKB-KW"/>
</dbReference>
<evidence type="ECO:0000256" key="3">
    <source>
        <dbReference type="ARBA" id="ARBA00012513"/>
    </source>
</evidence>
<dbReference type="GO" id="GO:0005935">
    <property type="term" value="C:cellular bud neck"/>
    <property type="evidence" value="ECO:0007669"/>
    <property type="project" value="UniProtKB-SubCell"/>
</dbReference>
<reference evidence="16 17" key="1">
    <citation type="journal article" date="2009" name="Nature">
        <title>Evolution of pathogenicity and sexual reproduction in eight Candida genomes.</title>
        <authorList>
            <person name="Butler G."/>
            <person name="Rasmussen M.D."/>
            <person name="Lin M.F."/>
            <person name="Santos M.A."/>
            <person name="Sakthikumar S."/>
            <person name="Munro C.A."/>
            <person name="Rheinbay E."/>
            <person name="Grabherr M."/>
            <person name="Forche A."/>
            <person name="Reedy J.L."/>
            <person name="Agrafioti I."/>
            <person name="Arnaud M.B."/>
            <person name="Bates S."/>
            <person name="Brown A.J."/>
            <person name="Brunke S."/>
            <person name="Costanzo M.C."/>
            <person name="Fitzpatrick D.A."/>
            <person name="de Groot P.W."/>
            <person name="Harris D."/>
            <person name="Hoyer L.L."/>
            <person name="Hube B."/>
            <person name="Klis F.M."/>
            <person name="Kodira C."/>
            <person name="Lennard N."/>
            <person name="Logue M.E."/>
            <person name="Martin R."/>
            <person name="Neiman A.M."/>
            <person name="Nikolaou E."/>
            <person name="Quail M.A."/>
            <person name="Quinn J."/>
            <person name="Santos M.C."/>
            <person name="Schmitzberger F.F."/>
            <person name="Sherlock G."/>
            <person name="Shah P."/>
            <person name="Silverstein K.A."/>
            <person name="Skrzypek M.S."/>
            <person name="Soll D."/>
            <person name="Staggs R."/>
            <person name="Stansfield I."/>
            <person name="Stumpf M.P."/>
            <person name="Sudbery P.E."/>
            <person name="Srikantha T."/>
            <person name="Zeng Q."/>
            <person name="Berman J."/>
            <person name="Berriman M."/>
            <person name="Heitman J."/>
            <person name="Gow N.A."/>
            <person name="Lorenz M.C."/>
            <person name="Birren B.W."/>
            <person name="Kellis M."/>
            <person name="Cuomo C.A."/>
        </authorList>
    </citation>
    <scope>NUCLEOTIDE SEQUENCE [LARGE SCALE GENOMIC DNA]</scope>
    <source>
        <strain evidence="17">ATCC MYA-3404 / T1</strain>
    </source>
</reference>
<dbReference type="InterPro" id="IPR000719">
    <property type="entry name" value="Prot_kinase_dom"/>
</dbReference>
<dbReference type="GO" id="GO:0005940">
    <property type="term" value="C:septin ring"/>
    <property type="evidence" value="ECO:0007669"/>
    <property type="project" value="UniProtKB-ARBA"/>
</dbReference>
<evidence type="ECO:0000256" key="4">
    <source>
        <dbReference type="ARBA" id="ARBA00022527"/>
    </source>
</evidence>
<dbReference type="RefSeq" id="XP_002546496.1">
    <property type="nucleotide sequence ID" value="XM_002546450.1"/>
</dbReference>
<comment type="subcellular location">
    <subcellularLocation>
        <location evidence="1">Bud neck</location>
    </subcellularLocation>
</comment>
<evidence type="ECO:0000313" key="16">
    <source>
        <dbReference type="EMBL" id="EER30190.1"/>
    </source>
</evidence>
<keyword evidence="7 13" id="KW-0547">Nucleotide-binding</keyword>
<keyword evidence="4" id="KW-0723">Serine/threonine-protein kinase</keyword>
<feature type="compositionally biased region" description="Low complexity" evidence="14">
    <location>
        <begin position="67"/>
        <end position="76"/>
    </location>
</feature>
<dbReference type="GO" id="GO:0044182">
    <property type="term" value="P:filamentous growth of a population of unicellular organisms"/>
    <property type="evidence" value="ECO:0007669"/>
    <property type="project" value="UniProtKB-ARBA"/>
</dbReference>
<evidence type="ECO:0000256" key="13">
    <source>
        <dbReference type="PROSITE-ProRule" id="PRU10141"/>
    </source>
</evidence>
<dbReference type="InterPro" id="IPR017441">
    <property type="entry name" value="Protein_kinase_ATP_BS"/>
</dbReference>
<keyword evidence="8" id="KW-0418">Kinase</keyword>
<dbReference type="SUPFAM" id="SSF56112">
    <property type="entry name" value="Protein kinase-like (PK-like)"/>
    <property type="match status" value="1"/>
</dbReference>
<dbReference type="GO" id="GO:0005524">
    <property type="term" value="F:ATP binding"/>
    <property type="evidence" value="ECO:0007669"/>
    <property type="project" value="UniProtKB-UniRule"/>
</dbReference>
<keyword evidence="17" id="KW-1185">Reference proteome</keyword>